<gene>
    <name evidence="1" type="ORF">HMPREF0080_01943</name>
</gene>
<comment type="caution">
    <text evidence="1">The sequence shown here is derived from an EMBL/GenBank/DDBJ whole genome shotgun (WGS) entry which is preliminary data.</text>
</comment>
<reference evidence="1 2" key="1">
    <citation type="submission" date="2011-08" db="EMBL/GenBank/DDBJ databases">
        <authorList>
            <person name="Weinstock G."/>
            <person name="Sodergren E."/>
            <person name="Clifton S."/>
            <person name="Fulton L."/>
            <person name="Fulton B."/>
            <person name="Courtney L."/>
            <person name="Fronick C."/>
            <person name="Harrison M."/>
            <person name="Strong C."/>
            <person name="Farmer C."/>
            <person name="Delahaunty K."/>
            <person name="Markovic C."/>
            <person name="Hall O."/>
            <person name="Minx P."/>
            <person name="Tomlinson C."/>
            <person name="Mitreva M."/>
            <person name="Hou S."/>
            <person name="Chen J."/>
            <person name="Wollam A."/>
            <person name="Pepin K.H."/>
            <person name="Johnson M."/>
            <person name="Bhonagiri V."/>
            <person name="Zhang X."/>
            <person name="Suruliraj S."/>
            <person name="Warren W."/>
            <person name="Chinwalla A."/>
            <person name="Mardis E.R."/>
            <person name="Wilson R.K."/>
        </authorList>
    </citation>
    <scope>NUCLEOTIDE SEQUENCE [LARGE SCALE GENOMIC DNA]</scope>
    <source>
        <strain evidence="1 2">F0357</strain>
    </source>
</reference>
<dbReference type="HOGENOM" id="CLU_3057921_0_0_9"/>
<organism evidence="1 2">
    <name type="scientific">Anaeroglobus geminatus F0357</name>
    <dbReference type="NCBI Taxonomy" id="861450"/>
    <lineage>
        <taxon>Bacteria</taxon>
        <taxon>Bacillati</taxon>
        <taxon>Bacillota</taxon>
        <taxon>Negativicutes</taxon>
        <taxon>Veillonellales</taxon>
        <taxon>Veillonellaceae</taxon>
        <taxon>Anaeroglobus</taxon>
    </lineage>
</organism>
<dbReference type="Proteomes" id="UP000005481">
    <property type="component" value="Unassembled WGS sequence"/>
</dbReference>
<sequence length="53" mass="5954">MPSGRRNHKEPGILCALNVRRTPGSLLENHKIKREFHFIIPSSVTSTTRSGIL</sequence>
<dbReference type="EMBL" id="AGCJ01000085">
    <property type="protein sequence ID" value="EHM38132.1"/>
    <property type="molecule type" value="Genomic_DNA"/>
</dbReference>
<name>G9YJT9_9FIRM</name>
<dbReference type="AlphaFoldDB" id="G9YJT9"/>
<evidence type="ECO:0000313" key="1">
    <source>
        <dbReference type="EMBL" id="EHM38132.1"/>
    </source>
</evidence>
<accession>G9YJT9</accession>
<protein>
    <submittedName>
        <fullName evidence="1">Uncharacterized protein</fullName>
    </submittedName>
</protein>
<keyword evidence="2" id="KW-1185">Reference proteome</keyword>
<evidence type="ECO:0000313" key="2">
    <source>
        <dbReference type="Proteomes" id="UP000005481"/>
    </source>
</evidence>
<proteinExistence type="predicted"/>